<reference evidence="9" key="1">
    <citation type="submission" date="2020-01" db="EMBL/GenBank/DDBJ databases">
        <title>Genome Sequencing of Three Apophysomyces-Like Fungal Strains Confirms a Novel Fungal Genus in the Mucoromycota with divergent Burkholderia-like Endosymbiotic Bacteria.</title>
        <authorList>
            <person name="Stajich J.E."/>
            <person name="Macias A.M."/>
            <person name="Carter-House D."/>
            <person name="Lovett B."/>
            <person name="Kasson L.R."/>
            <person name="Berry K."/>
            <person name="Grigoriev I."/>
            <person name="Chang Y."/>
            <person name="Spatafora J."/>
            <person name="Kasson M.T."/>
        </authorList>
    </citation>
    <scope>NUCLEOTIDE SEQUENCE</scope>
    <source>
        <strain evidence="9">NRRL A-21654</strain>
    </source>
</reference>
<dbReference type="GO" id="GO:0050661">
    <property type="term" value="F:NADP binding"/>
    <property type="evidence" value="ECO:0007669"/>
    <property type="project" value="InterPro"/>
</dbReference>
<dbReference type="GO" id="GO:0046655">
    <property type="term" value="P:folic acid metabolic process"/>
    <property type="evidence" value="ECO:0007669"/>
    <property type="project" value="TreeGrafter"/>
</dbReference>
<dbReference type="InterPro" id="IPR024072">
    <property type="entry name" value="DHFR-like_dom_sf"/>
</dbReference>
<evidence type="ECO:0000313" key="10">
    <source>
        <dbReference type="Proteomes" id="UP000605846"/>
    </source>
</evidence>
<dbReference type="SUPFAM" id="SSF53597">
    <property type="entry name" value="Dihydrofolate reductase-like"/>
    <property type="match status" value="1"/>
</dbReference>
<comment type="pathway">
    <text evidence="1">Cofactor biosynthesis; tetrahydrofolate biosynthesis; 5,6,7,8-tetrahydrofolate from 7,8-dihydrofolate: step 1/1.</text>
</comment>
<keyword evidence="5" id="KW-0521">NADP</keyword>
<evidence type="ECO:0000256" key="1">
    <source>
        <dbReference type="ARBA" id="ARBA00004903"/>
    </source>
</evidence>
<dbReference type="CDD" id="cd00209">
    <property type="entry name" value="DHFR"/>
    <property type="match status" value="1"/>
</dbReference>
<dbReference type="InterPro" id="IPR001796">
    <property type="entry name" value="DHFR_dom"/>
</dbReference>
<dbReference type="PROSITE" id="PS51330">
    <property type="entry name" value="DHFR_2"/>
    <property type="match status" value="1"/>
</dbReference>
<dbReference type="AlphaFoldDB" id="A0A8H7EM27"/>
<keyword evidence="6" id="KW-0560">Oxidoreductase</keyword>
<gene>
    <name evidence="9" type="primary">DFR1_2</name>
    <name evidence="9" type="ORF">EC973_005393</name>
</gene>
<evidence type="ECO:0000256" key="7">
    <source>
        <dbReference type="RuleBase" id="RU004474"/>
    </source>
</evidence>
<dbReference type="UniPathway" id="UPA00077">
    <property type="reaction ID" value="UER00158"/>
</dbReference>
<dbReference type="OrthoDB" id="414698at2759"/>
<evidence type="ECO:0000256" key="6">
    <source>
        <dbReference type="ARBA" id="ARBA00023002"/>
    </source>
</evidence>
<dbReference type="GO" id="GO:0005739">
    <property type="term" value="C:mitochondrion"/>
    <property type="evidence" value="ECO:0007669"/>
    <property type="project" value="TreeGrafter"/>
</dbReference>
<evidence type="ECO:0000256" key="3">
    <source>
        <dbReference type="ARBA" id="ARBA00018886"/>
    </source>
</evidence>
<dbReference type="GO" id="GO:0006730">
    <property type="term" value="P:one-carbon metabolic process"/>
    <property type="evidence" value="ECO:0007669"/>
    <property type="project" value="UniProtKB-KW"/>
</dbReference>
<keyword evidence="10" id="KW-1185">Reference proteome</keyword>
<feature type="domain" description="DHFR" evidence="8">
    <location>
        <begin position="3"/>
        <end position="203"/>
    </location>
</feature>
<name>A0A8H7EM27_9FUNG</name>
<evidence type="ECO:0000256" key="2">
    <source>
        <dbReference type="ARBA" id="ARBA00012856"/>
    </source>
</evidence>
<sequence length="204" mass="23040">MVNFALVVAATEELGIGIRGGLPWRLPKDMAFFKHVTTHVPTPTTTSATAVHGTQQNAVIMGRVTWESIPPKFRPLPDRFNLIVSRNTAYNLNLDKDTVSSNVKLVSSLDEALGSVDPDRHPRVFVIGGAQIYRLAIERPECTHLVVTRIRSKIECDAFFPKIDTNIYRMATHEELEAFVQKEIPAGPQIHKDIEYEFTLYIRR</sequence>
<dbReference type="GO" id="GO:0004146">
    <property type="term" value="F:dihydrofolate reductase activity"/>
    <property type="evidence" value="ECO:0007669"/>
    <property type="project" value="UniProtKB-EC"/>
</dbReference>
<evidence type="ECO:0000259" key="8">
    <source>
        <dbReference type="PROSITE" id="PS51330"/>
    </source>
</evidence>
<evidence type="ECO:0000313" key="9">
    <source>
        <dbReference type="EMBL" id="KAF7721109.1"/>
    </source>
</evidence>
<keyword evidence="4" id="KW-0554">One-carbon metabolism</keyword>
<evidence type="ECO:0000256" key="4">
    <source>
        <dbReference type="ARBA" id="ARBA00022563"/>
    </source>
</evidence>
<comment type="caution">
    <text evidence="9">The sequence shown here is derived from an EMBL/GenBank/DDBJ whole genome shotgun (WGS) entry which is preliminary data.</text>
</comment>
<dbReference type="Gene3D" id="3.40.430.10">
    <property type="entry name" value="Dihydrofolate Reductase, subunit A"/>
    <property type="match status" value="1"/>
</dbReference>
<dbReference type="PRINTS" id="PR00070">
    <property type="entry name" value="DHFR"/>
</dbReference>
<dbReference type="GO" id="GO:0046452">
    <property type="term" value="P:dihydrofolate metabolic process"/>
    <property type="evidence" value="ECO:0007669"/>
    <property type="project" value="TreeGrafter"/>
</dbReference>
<comment type="similarity">
    <text evidence="7">Belongs to the dihydrofolate reductase family.</text>
</comment>
<accession>A0A8H7EM27</accession>
<dbReference type="PROSITE" id="PS00075">
    <property type="entry name" value="DHFR_1"/>
    <property type="match status" value="1"/>
</dbReference>
<dbReference type="EC" id="1.5.1.3" evidence="2"/>
<dbReference type="GO" id="GO:0046654">
    <property type="term" value="P:tetrahydrofolate biosynthetic process"/>
    <property type="evidence" value="ECO:0007669"/>
    <property type="project" value="UniProtKB-UniPathway"/>
</dbReference>
<dbReference type="PANTHER" id="PTHR48069:SF3">
    <property type="entry name" value="DIHYDROFOLATE REDUCTASE"/>
    <property type="match status" value="1"/>
</dbReference>
<dbReference type="InterPro" id="IPR012259">
    <property type="entry name" value="DHFR"/>
</dbReference>
<protein>
    <recommendedName>
        <fullName evidence="3">Dihydrofolate reductase</fullName>
        <ecNumber evidence="2">1.5.1.3</ecNumber>
    </recommendedName>
</protein>
<organism evidence="9 10">
    <name type="scientific">Apophysomyces ossiformis</name>
    <dbReference type="NCBI Taxonomy" id="679940"/>
    <lineage>
        <taxon>Eukaryota</taxon>
        <taxon>Fungi</taxon>
        <taxon>Fungi incertae sedis</taxon>
        <taxon>Mucoromycota</taxon>
        <taxon>Mucoromycotina</taxon>
        <taxon>Mucoromycetes</taxon>
        <taxon>Mucorales</taxon>
        <taxon>Mucorineae</taxon>
        <taxon>Mucoraceae</taxon>
        <taxon>Apophysomyces</taxon>
    </lineage>
</organism>
<dbReference type="InterPro" id="IPR017925">
    <property type="entry name" value="DHFR_CS"/>
</dbReference>
<dbReference type="EMBL" id="JABAYA010000305">
    <property type="protein sequence ID" value="KAF7721109.1"/>
    <property type="molecule type" value="Genomic_DNA"/>
</dbReference>
<dbReference type="Proteomes" id="UP000605846">
    <property type="component" value="Unassembled WGS sequence"/>
</dbReference>
<evidence type="ECO:0000256" key="5">
    <source>
        <dbReference type="ARBA" id="ARBA00022857"/>
    </source>
</evidence>
<proteinExistence type="inferred from homology"/>
<dbReference type="PANTHER" id="PTHR48069">
    <property type="entry name" value="DIHYDROFOLATE REDUCTASE"/>
    <property type="match status" value="1"/>
</dbReference>
<dbReference type="Pfam" id="PF00186">
    <property type="entry name" value="DHFR_1"/>
    <property type="match status" value="2"/>
</dbReference>